<accession>A0A4U0RSP0</accession>
<evidence type="ECO:0000256" key="2">
    <source>
        <dbReference type="SAM" id="Phobius"/>
    </source>
</evidence>
<evidence type="ECO:0000313" key="3">
    <source>
        <dbReference type="EMBL" id="TJZ99143.1"/>
    </source>
</evidence>
<protein>
    <submittedName>
        <fullName evidence="3">Uncharacterized protein</fullName>
    </submittedName>
</protein>
<keyword evidence="2" id="KW-0472">Membrane</keyword>
<keyword evidence="4" id="KW-1185">Reference proteome</keyword>
<dbReference type="OrthoDB" id="9982847at2"/>
<gene>
    <name evidence="3" type="ORF">FCI23_46915</name>
</gene>
<evidence type="ECO:0000256" key="1">
    <source>
        <dbReference type="SAM" id="MobiDB-lite"/>
    </source>
</evidence>
<proteinExistence type="predicted"/>
<keyword evidence="2" id="KW-0812">Transmembrane</keyword>
<dbReference type="AlphaFoldDB" id="A0A4U0RSP0"/>
<organism evidence="3 4">
    <name type="scientific">Actinacidiphila oryziradicis</name>
    <dbReference type="NCBI Taxonomy" id="2571141"/>
    <lineage>
        <taxon>Bacteria</taxon>
        <taxon>Bacillati</taxon>
        <taxon>Actinomycetota</taxon>
        <taxon>Actinomycetes</taxon>
        <taxon>Kitasatosporales</taxon>
        <taxon>Streptomycetaceae</taxon>
        <taxon>Actinacidiphila</taxon>
    </lineage>
</organism>
<name>A0A4U0RSP0_9ACTN</name>
<sequence length="85" mass="9008">MRFGGQLISHDSTEDPVPAKTGHEPSSHVTPLADPNADGSRATLRPVVYISALATGLALVIWGHATPVEASGYVTPFLVIFERRG</sequence>
<feature type="region of interest" description="Disordered" evidence="1">
    <location>
        <begin position="1"/>
        <end position="39"/>
    </location>
</feature>
<dbReference type="EMBL" id="SUMC01000116">
    <property type="protein sequence ID" value="TJZ99143.1"/>
    <property type="molecule type" value="Genomic_DNA"/>
</dbReference>
<keyword evidence="2" id="KW-1133">Transmembrane helix</keyword>
<evidence type="ECO:0000313" key="4">
    <source>
        <dbReference type="Proteomes" id="UP000305778"/>
    </source>
</evidence>
<dbReference type="Proteomes" id="UP000305778">
    <property type="component" value="Unassembled WGS sequence"/>
</dbReference>
<feature type="transmembrane region" description="Helical" evidence="2">
    <location>
        <begin position="47"/>
        <end position="65"/>
    </location>
</feature>
<comment type="caution">
    <text evidence="3">The sequence shown here is derived from an EMBL/GenBank/DDBJ whole genome shotgun (WGS) entry which is preliminary data.</text>
</comment>
<reference evidence="3 4" key="1">
    <citation type="submission" date="2019-04" db="EMBL/GenBank/DDBJ databases">
        <title>Streptomyces oryziradicis sp. nov., a novel actinomycete isolated from rhizosphere soil of rice (Oryza sativa L.).</title>
        <authorList>
            <person name="Li C."/>
        </authorList>
    </citation>
    <scope>NUCLEOTIDE SEQUENCE [LARGE SCALE GENOMIC DNA]</scope>
    <source>
        <strain evidence="3 4">NEAU-C40</strain>
    </source>
</reference>